<evidence type="ECO:0000313" key="10">
    <source>
        <dbReference type="Proteomes" id="UP001186944"/>
    </source>
</evidence>
<feature type="domain" description="Sushi" evidence="8">
    <location>
        <begin position="251"/>
        <end position="308"/>
    </location>
</feature>
<dbReference type="InterPro" id="IPR000436">
    <property type="entry name" value="Sushi_SCR_CCP_dom"/>
</dbReference>
<dbReference type="GO" id="GO:0005509">
    <property type="term" value="F:calcium ion binding"/>
    <property type="evidence" value="ECO:0007669"/>
    <property type="project" value="UniProtKB-UniRule"/>
</dbReference>
<dbReference type="Gene3D" id="2.60.40.60">
    <property type="entry name" value="Cadherins"/>
    <property type="match status" value="1"/>
</dbReference>
<keyword evidence="2" id="KW-0677">Repeat</keyword>
<feature type="domain" description="Sushi" evidence="8">
    <location>
        <begin position="41"/>
        <end position="99"/>
    </location>
</feature>
<feature type="domain" description="Sushi" evidence="8">
    <location>
        <begin position="352"/>
        <end position="418"/>
    </location>
</feature>
<keyword evidence="5" id="KW-0106">Calcium</keyword>
<dbReference type="GO" id="GO:0016020">
    <property type="term" value="C:membrane"/>
    <property type="evidence" value="ECO:0007669"/>
    <property type="project" value="InterPro"/>
</dbReference>
<evidence type="ECO:0000259" key="8">
    <source>
        <dbReference type="PROSITE" id="PS50923"/>
    </source>
</evidence>
<dbReference type="Pfam" id="PF00084">
    <property type="entry name" value="Sushi"/>
    <property type="match status" value="3"/>
</dbReference>
<reference evidence="9" key="1">
    <citation type="submission" date="2019-08" db="EMBL/GenBank/DDBJ databases">
        <title>The improved chromosome-level genome for the pearl oyster Pinctada fucata martensii using PacBio sequencing and Hi-C.</title>
        <authorList>
            <person name="Zheng Z."/>
        </authorList>
    </citation>
    <scope>NUCLEOTIDE SEQUENCE</scope>
    <source>
        <strain evidence="9">ZZ-2019</strain>
        <tissue evidence="9">Adductor muscle</tissue>
    </source>
</reference>
<gene>
    <name evidence="9" type="ORF">FSP39_016693</name>
</gene>
<dbReference type="InterPro" id="IPR002126">
    <property type="entry name" value="Cadherin-like_dom"/>
</dbReference>
<comment type="caution">
    <text evidence="6">Lacks conserved residue(s) required for the propagation of feature annotation.</text>
</comment>
<evidence type="ECO:0000256" key="5">
    <source>
        <dbReference type="PROSITE-ProRule" id="PRU00043"/>
    </source>
</evidence>
<dbReference type="SMART" id="SM00032">
    <property type="entry name" value="CCP"/>
    <property type="match status" value="5"/>
</dbReference>
<dbReference type="Proteomes" id="UP001186944">
    <property type="component" value="Unassembled WGS sequence"/>
</dbReference>
<dbReference type="GO" id="GO:0007156">
    <property type="term" value="P:homophilic cell adhesion via plasma membrane adhesion molecules"/>
    <property type="evidence" value="ECO:0007669"/>
    <property type="project" value="InterPro"/>
</dbReference>
<dbReference type="InterPro" id="IPR015919">
    <property type="entry name" value="Cadherin-like_sf"/>
</dbReference>
<organism evidence="9 10">
    <name type="scientific">Pinctada imbricata</name>
    <name type="common">Atlantic pearl-oyster</name>
    <name type="synonym">Pinctada martensii</name>
    <dbReference type="NCBI Taxonomy" id="66713"/>
    <lineage>
        <taxon>Eukaryota</taxon>
        <taxon>Metazoa</taxon>
        <taxon>Spiralia</taxon>
        <taxon>Lophotrochozoa</taxon>
        <taxon>Mollusca</taxon>
        <taxon>Bivalvia</taxon>
        <taxon>Autobranchia</taxon>
        <taxon>Pteriomorphia</taxon>
        <taxon>Pterioida</taxon>
        <taxon>Pterioidea</taxon>
        <taxon>Pteriidae</taxon>
        <taxon>Pinctada</taxon>
    </lineage>
</organism>
<dbReference type="PROSITE" id="PS50268">
    <property type="entry name" value="CADHERIN_2"/>
    <property type="match status" value="1"/>
</dbReference>
<dbReference type="PANTHER" id="PTHR19325:SF571">
    <property type="entry name" value="SUSHI DOMAIN-CONTAINING PROTEIN"/>
    <property type="match status" value="1"/>
</dbReference>
<evidence type="ECO:0000256" key="4">
    <source>
        <dbReference type="ARBA" id="ARBA00023180"/>
    </source>
</evidence>
<dbReference type="PANTHER" id="PTHR19325">
    <property type="entry name" value="COMPLEMENT COMPONENT-RELATED SUSHI DOMAIN-CONTAINING"/>
    <property type="match status" value="1"/>
</dbReference>
<feature type="domain" description="Sushi" evidence="8">
    <location>
        <begin position="193"/>
        <end position="250"/>
    </location>
</feature>
<evidence type="ECO:0000259" key="7">
    <source>
        <dbReference type="PROSITE" id="PS50268"/>
    </source>
</evidence>
<dbReference type="SUPFAM" id="SSF49313">
    <property type="entry name" value="Cadherin-like"/>
    <property type="match status" value="1"/>
</dbReference>
<feature type="domain" description="Sushi" evidence="8">
    <location>
        <begin position="135"/>
        <end position="192"/>
    </location>
</feature>
<evidence type="ECO:0000256" key="3">
    <source>
        <dbReference type="ARBA" id="ARBA00023157"/>
    </source>
</evidence>
<dbReference type="SUPFAM" id="SSF57535">
    <property type="entry name" value="Complement control module/SCR domain"/>
    <property type="match status" value="6"/>
</dbReference>
<feature type="disulfide bond" evidence="6">
    <location>
        <begin position="163"/>
        <end position="190"/>
    </location>
</feature>
<evidence type="ECO:0000256" key="1">
    <source>
        <dbReference type="ARBA" id="ARBA00022659"/>
    </source>
</evidence>
<keyword evidence="1 6" id="KW-0768">Sushi</keyword>
<dbReference type="Gene3D" id="2.10.70.10">
    <property type="entry name" value="Complement Module, domain 1"/>
    <property type="match status" value="4"/>
</dbReference>
<proteinExistence type="predicted"/>
<comment type="caution">
    <text evidence="9">The sequence shown here is derived from an EMBL/GenBank/DDBJ whole genome shotgun (WGS) entry which is preliminary data.</text>
</comment>
<dbReference type="AlphaFoldDB" id="A0AA88YGI4"/>
<dbReference type="InterPro" id="IPR035976">
    <property type="entry name" value="Sushi/SCR/CCP_sf"/>
</dbReference>
<name>A0AA88YGI4_PINIB</name>
<dbReference type="EMBL" id="VSWD01000004">
    <property type="protein sequence ID" value="KAK3105074.1"/>
    <property type="molecule type" value="Genomic_DNA"/>
</dbReference>
<sequence>MGFILSSSDIVKKISFRFTPIKWAMGRMTSLTTVLEPIVSAGCSAPPTVSNGGRNYDSWSADYYCNTGYYEYGDDTISCNSCILWCTDYWDNLNFECRIYDCGTPTTVSNGYRSYSGTTYGNDVQYYCNTGYYSSDCGTPSSISNGQRSYSGTTYGQTVTYSCNAGYYSSGSNTITCQSNGHWSTLSYSCTIKDCGTPPTVTDGTRSYSATTYQSTVTYSCNTGYLGSGSTTITCQDSGTWSSMTYVCTIIDCGEPAAIQYATLSTGPTTVWETKTYTCNVGYVATGTPNVDCQLDGTWTSTDYNCPPYDCGQPVDIKDSTIDVPLTTYPNNATYLCDLGHYESDPGNMSIMYCEPPTFELPRSVASWDTTIFRTLNSSTVTYTCNIGYIIDPEEFEDGQVECNHTGQWDEVEFNCIFNYCKNVSKYYKTPSTYPMQSDGMTGQMYVLNDTMYTVECCGVISGWEFKPVLTGFVYMMIWRRNENFIPLPLPKMVAFNTILVSNTSSIVNVTVTDDEKIAVQPFDQIGWYAWEGNPIAYEECDPAIEKNCPQANLFYPGIQNIPEGYEFDWDNNGNILNNRSYAIKYYFTRNTPMQFLEEEYNVSIPDHMITNEPFMTFSIVGVDHAEAATYTLEPLGDTPQTIYFYIDSYFGTVKVSQNLPNSSTYNQYVYNVTAVDGCENYAYTILTVNTYNAPPKFENLPNALEVDDTEIKGNMKLYDIVVNDPTNDSMCCTLQQTFPATLNFELVLESSRATVRTTKNAYFSASFIDSYFVKFCCQDMNYSTSALLQVKVKGEFQEANVPLPGE</sequence>
<feature type="disulfide bond" evidence="6">
    <location>
        <begin position="279"/>
        <end position="306"/>
    </location>
</feature>
<evidence type="ECO:0000256" key="6">
    <source>
        <dbReference type="PROSITE-ProRule" id="PRU00302"/>
    </source>
</evidence>
<keyword evidence="3 6" id="KW-1015">Disulfide bond</keyword>
<keyword evidence="10" id="KW-1185">Reference proteome</keyword>
<dbReference type="InterPro" id="IPR050350">
    <property type="entry name" value="Compl-Cell_Adhes-Reg"/>
</dbReference>
<dbReference type="CDD" id="cd00033">
    <property type="entry name" value="CCP"/>
    <property type="match status" value="3"/>
</dbReference>
<evidence type="ECO:0000313" key="9">
    <source>
        <dbReference type="EMBL" id="KAK3105074.1"/>
    </source>
</evidence>
<keyword evidence="4" id="KW-0325">Glycoprotein</keyword>
<dbReference type="PROSITE" id="PS50923">
    <property type="entry name" value="SUSHI"/>
    <property type="match status" value="5"/>
</dbReference>
<evidence type="ECO:0000256" key="2">
    <source>
        <dbReference type="ARBA" id="ARBA00022737"/>
    </source>
</evidence>
<accession>A0AA88YGI4</accession>
<feature type="disulfide bond" evidence="6">
    <location>
        <begin position="221"/>
        <end position="248"/>
    </location>
</feature>
<protein>
    <submittedName>
        <fullName evidence="9">Uncharacterized protein</fullName>
    </submittedName>
</protein>
<feature type="domain" description="Cadherin" evidence="7">
    <location>
        <begin position="597"/>
        <end position="698"/>
    </location>
</feature>